<feature type="compositionally biased region" description="Basic residues" evidence="1">
    <location>
        <begin position="138"/>
        <end position="158"/>
    </location>
</feature>
<reference evidence="2 3" key="1">
    <citation type="submission" date="2020-12" db="EMBL/GenBank/DDBJ databases">
        <title>De novo assembly of Tibetan sheep genome.</title>
        <authorList>
            <person name="Li X."/>
        </authorList>
    </citation>
    <scope>NUCLEOTIDE SEQUENCE [LARGE SCALE GENOMIC DNA]</scope>
    <source>
        <tissue evidence="2">Heart</tissue>
    </source>
</reference>
<dbReference type="Proteomes" id="UP000664991">
    <property type="component" value="Unassembled WGS sequence"/>
</dbReference>
<protein>
    <submittedName>
        <fullName evidence="2">Uncharacterized protein</fullName>
    </submittedName>
</protein>
<feature type="compositionally biased region" description="Basic and acidic residues" evidence="1">
    <location>
        <begin position="159"/>
        <end position="168"/>
    </location>
</feature>
<proteinExistence type="predicted"/>
<comment type="caution">
    <text evidence="2">The sequence shown here is derived from an EMBL/GenBank/DDBJ whole genome shotgun (WGS) entry which is preliminary data.</text>
</comment>
<feature type="region of interest" description="Disordered" evidence="1">
    <location>
        <begin position="118"/>
        <end position="168"/>
    </location>
</feature>
<organism evidence="2 3">
    <name type="scientific">Ovis aries</name>
    <name type="common">Sheep</name>
    <dbReference type="NCBI Taxonomy" id="9940"/>
    <lineage>
        <taxon>Eukaryota</taxon>
        <taxon>Metazoa</taxon>
        <taxon>Chordata</taxon>
        <taxon>Craniata</taxon>
        <taxon>Vertebrata</taxon>
        <taxon>Euteleostomi</taxon>
        <taxon>Mammalia</taxon>
        <taxon>Eutheria</taxon>
        <taxon>Laurasiatheria</taxon>
        <taxon>Artiodactyla</taxon>
        <taxon>Ruminantia</taxon>
        <taxon>Pecora</taxon>
        <taxon>Bovidae</taxon>
        <taxon>Caprinae</taxon>
        <taxon>Ovis</taxon>
    </lineage>
</organism>
<evidence type="ECO:0000256" key="1">
    <source>
        <dbReference type="SAM" id="MobiDB-lite"/>
    </source>
</evidence>
<evidence type="ECO:0000313" key="3">
    <source>
        <dbReference type="Proteomes" id="UP000664991"/>
    </source>
</evidence>
<sequence>MNLQFPSNLVLKYLSLLGLLSYIDRFESWVFMRARALPSFGSQVFKTGFFNPILGLWPSVSLRLESSIQLQSRPLDLLLVLVHLTGWPGIRNSSAMLILIADTLHLLEAVRRRLYKHTKEHTHTHKHKKYARRENCMKSKRGRHRLKKYSKVNRKAKREKNQENRDEC</sequence>
<dbReference type="AlphaFoldDB" id="A0A835ZKG7"/>
<name>A0A835ZKG7_SHEEP</name>
<evidence type="ECO:0000313" key="2">
    <source>
        <dbReference type="EMBL" id="KAG5193739.1"/>
    </source>
</evidence>
<accession>A0A835ZKG7</accession>
<gene>
    <name evidence="2" type="ORF">JEQ12_020100</name>
</gene>
<dbReference type="EMBL" id="JAEMGP010000027">
    <property type="protein sequence ID" value="KAG5193739.1"/>
    <property type="molecule type" value="Genomic_DNA"/>
</dbReference>
<feature type="compositionally biased region" description="Basic residues" evidence="1">
    <location>
        <begin position="118"/>
        <end position="131"/>
    </location>
</feature>